<keyword evidence="2" id="KW-0812">Transmembrane</keyword>
<reference evidence="3 4" key="1">
    <citation type="submission" date="2021-03" db="EMBL/GenBank/DDBJ databases">
        <title>Sequencing the genomes of 1000 actinobacteria strains.</title>
        <authorList>
            <person name="Klenk H.-P."/>
        </authorList>
    </citation>
    <scope>NUCLEOTIDE SEQUENCE [LARGE SCALE GENOMIC DNA]</scope>
    <source>
        <strain evidence="3 4">DSM 12544</strain>
    </source>
</reference>
<gene>
    <name evidence="3" type="ORF">JOF45_000626</name>
</gene>
<keyword evidence="4" id="KW-1185">Reference proteome</keyword>
<evidence type="ECO:0000313" key="3">
    <source>
        <dbReference type="EMBL" id="MBP2317607.1"/>
    </source>
</evidence>
<protein>
    <recommendedName>
        <fullName evidence="5">MFS transporter</fullName>
    </recommendedName>
</protein>
<evidence type="ECO:0000256" key="1">
    <source>
        <dbReference type="SAM" id="MobiDB-lite"/>
    </source>
</evidence>
<organism evidence="3 4">
    <name type="scientific">Nesterenkonia lacusekhoensis</name>
    <dbReference type="NCBI Taxonomy" id="150832"/>
    <lineage>
        <taxon>Bacteria</taxon>
        <taxon>Bacillati</taxon>
        <taxon>Actinomycetota</taxon>
        <taxon>Actinomycetes</taxon>
        <taxon>Micrococcales</taxon>
        <taxon>Micrococcaceae</taxon>
        <taxon>Nesterenkonia</taxon>
    </lineage>
</organism>
<feature type="compositionally biased region" description="Basic and acidic residues" evidence="1">
    <location>
        <begin position="170"/>
        <end position="186"/>
    </location>
</feature>
<feature type="transmembrane region" description="Helical" evidence="2">
    <location>
        <begin position="17"/>
        <end position="41"/>
    </location>
</feature>
<comment type="caution">
    <text evidence="3">The sequence shown here is derived from an EMBL/GenBank/DDBJ whole genome shotgun (WGS) entry which is preliminary data.</text>
</comment>
<keyword evidence="2" id="KW-0472">Membrane</keyword>
<proteinExistence type="predicted"/>
<dbReference type="Proteomes" id="UP001519331">
    <property type="component" value="Unassembled WGS sequence"/>
</dbReference>
<dbReference type="EMBL" id="JAGINX010000001">
    <property type="protein sequence ID" value="MBP2317607.1"/>
    <property type="molecule type" value="Genomic_DNA"/>
</dbReference>
<accession>A0ABS4SZI7</accession>
<keyword evidence="2" id="KW-1133">Transmembrane helix</keyword>
<feature type="region of interest" description="Disordered" evidence="1">
    <location>
        <begin position="162"/>
        <end position="242"/>
    </location>
</feature>
<evidence type="ECO:0000256" key="2">
    <source>
        <dbReference type="SAM" id="Phobius"/>
    </source>
</evidence>
<sequence length="242" mass="26043">MTVTTDSTFTIRWGRTLVALVGVVALLTAVVTGVLAAAGSVLAATPLTALGVFVLSVVTLRSMAVVRRRRQRRRRIESVMREAMYPDAEDPALRPAPVGAPYDALSSDVRGVGGPNSLQQVDEDGLPVEVERTFGQTADEHAAAVEQARRAAAQGAAAQAAAVQPQGAWEPREVPKPKYLEAEKAQRPLPQPLVQEEAKRPSTEVRLSPSAQAAPPQKTGQKQKTEKSRSMDLDEVLKRRRA</sequence>
<dbReference type="RefSeq" id="WP_210047874.1">
    <property type="nucleotide sequence ID" value="NZ_JAGINX010000001.1"/>
</dbReference>
<evidence type="ECO:0008006" key="5">
    <source>
        <dbReference type="Google" id="ProtNLM"/>
    </source>
</evidence>
<feature type="compositionally biased region" description="Basic and acidic residues" evidence="1">
    <location>
        <begin position="223"/>
        <end position="242"/>
    </location>
</feature>
<feature type="transmembrane region" description="Helical" evidence="2">
    <location>
        <begin position="47"/>
        <end position="66"/>
    </location>
</feature>
<name>A0ABS4SZI7_9MICC</name>
<evidence type="ECO:0000313" key="4">
    <source>
        <dbReference type="Proteomes" id="UP001519331"/>
    </source>
</evidence>